<dbReference type="Proteomes" id="UP000030321">
    <property type="component" value="Unassembled WGS sequence"/>
</dbReference>
<gene>
    <name evidence="1" type="ORF">N44_02310</name>
</gene>
<evidence type="ECO:0000313" key="2">
    <source>
        <dbReference type="Proteomes" id="UP000030321"/>
    </source>
</evidence>
<protein>
    <submittedName>
        <fullName evidence="1">Uncharacterized protein</fullName>
    </submittedName>
</protein>
<comment type="caution">
    <text evidence="1">The sequence shown here is derived from an EMBL/GenBank/DDBJ whole genome shotgun (WGS) entry which is preliminary data.</text>
</comment>
<evidence type="ECO:0000313" key="1">
    <source>
        <dbReference type="EMBL" id="GAL91597.1"/>
    </source>
</evidence>
<accession>A0A0A1VP93</accession>
<dbReference type="AlphaFoldDB" id="A0A0A1VP93"/>
<proteinExistence type="predicted"/>
<sequence length="43" mass="4808">MALASPNTSTSWTAIAARIPNGCIRGKIDRWFDWEKIARGCDQ</sequence>
<name>A0A0A1VP93_MICAE</name>
<dbReference type="RefSeq" id="WP_274518317.1">
    <property type="nucleotide sequence ID" value="NZ_BBPA01000005.1"/>
</dbReference>
<dbReference type="EMBL" id="BBPA01000005">
    <property type="protein sequence ID" value="GAL91597.1"/>
    <property type="molecule type" value="Genomic_DNA"/>
</dbReference>
<organism evidence="1 2">
    <name type="scientific">Microcystis aeruginosa NIES-44</name>
    <dbReference type="NCBI Taxonomy" id="449439"/>
    <lineage>
        <taxon>Bacteria</taxon>
        <taxon>Bacillati</taxon>
        <taxon>Cyanobacteriota</taxon>
        <taxon>Cyanophyceae</taxon>
        <taxon>Oscillatoriophycideae</taxon>
        <taxon>Chroococcales</taxon>
        <taxon>Microcystaceae</taxon>
        <taxon>Microcystis</taxon>
    </lineage>
</organism>
<reference evidence="2" key="1">
    <citation type="journal article" date="2015" name="Genome">
        <title>Whole Genome Sequence of the Non-Microcystin-Producing Microcystis aeruginosa Strain NIES-44.</title>
        <authorList>
            <person name="Okano K."/>
            <person name="Miyata N."/>
            <person name="Ozaki Y."/>
        </authorList>
    </citation>
    <scope>NUCLEOTIDE SEQUENCE [LARGE SCALE GENOMIC DNA]</scope>
    <source>
        <strain evidence="2">NIES-44</strain>
    </source>
</reference>